<dbReference type="EMBL" id="FN555004">
    <property type="protein sequence ID" value="CBG40277.1"/>
    <property type="molecule type" value="Genomic_DNA"/>
</dbReference>
<dbReference type="SUPFAM" id="SSF52540">
    <property type="entry name" value="P-loop containing nucleoside triphosphate hydrolases"/>
    <property type="match status" value="1"/>
</dbReference>
<dbReference type="InterPro" id="IPR004482">
    <property type="entry name" value="Mg_chelat-rel"/>
</dbReference>
<dbReference type="Proteomes" id="UP000001522">
    <property type="component" value="Chromosome"/>
</dbReference>
<name>D3UIF4_HELM1</name>
<feature type="domain" description="Magnesium chelatase ChlI-like catalytic" evidence="1">
    <location>
        <begin position="200"/>
        <end position="403"/>
    </location>
</feature>
<organism evidence="3 4">
    <name type="scientific">Helicobacter mustelae (strain ATCC 43772 / CCUG 25715 / CIP 103759 / LMG 18044 / NCTC 12198 / R85-136P)</name>
    <name type="common">Campylobacter mustelae</name>
    <dbReference type="NCBI Taxonomy" id="679897"/>
    <lineage>
        <taxon>Bacteria</taxon>
        <taxon>Pseudomonadati</taxon>
        <taxon>Campylobacterota</taxon>
        <taxon>Epsilonproteobacteria</taxon>
        <taxon>Campylobacterales</taxon>
        <taxon>Helicobacteraceae</taxon>
        <taxon>Helicobacter</taxon>
    </lineage>
</organism>
<dbReference type="AlphaFoldDB" id="D3UIF4"/>
<dbReference type="InterPro" id="IPR027417">
    <property type="entry name" value="P-loop_NTPase"/>
</dbReference>
<dbReference type="STRING" id="679897.HMU10200"/>
<evidence type="ECO:0000259" key="1">
    <source>
        <dbReference type="Pfam" id="PF01078"/>
    </source>
</evidence>
<dbReference type="RefSeq" id="WP_013023349.1">
    <property type="nucleotide sequence ID" value="NC_013949.1"/>
</dbReference>
<dbReference type="InterPro" id="IPR045006">
    <property type="entry name" value="CHLI-like"/>
</dbReference>
<dbReference type="Gene3D" id="3.40.50.300">
    <property type="entry name" value="P-loop containing nucleotide triphosphate hydrolases"/>
    <property type="match status" value="1"/>
</dbReference>
<dbReference type="NCBIfam" id="TIGR00368">
    <property type="entry name" value="YifB family Mg chelatase-like AAA ATPase"/>
    <property type="match status" value="1"/>
</dbReference>
<evidence type="ECO:0000259" key="2">
    <source>
        <dbReference type="Pfam" id="PF13335"/>
    </source>
</evidence>
<accession>D3UIF4</accession>
<dbReference type="Pfam" id="PF01078">
    <property type="entry name" value="Mg_chelatase"/>
    <property type="match status" value="1"/>
</dbReference>
<dbReference type="Gene3D" id="3.30.230.10">
    <property type="match status" value="1"/>
</dbReference>
<dbReference type="HOGENOM" id="CLU_026145_1_1_7"/>
<dbReference type="InterPro" id="IPR000523">
    <property type="entry name" value="Mg_chelatse_chII-like_cat_dom"/>
</dbReference>
<dbReference type="PANTHER" id="PTHR32039:SF7">
    <property type="entry name" value="COMPETENCE PROTEIN COMM"/>
    <property type="match status" value="1"/>
</dbReference>
<reference evidence="3 4" key="1">
    <citation type="journal article" date="2010" name="BMC Genomics">
        <title>Comparative genomics and proteomics of Helicobacter mustelae, an ulcerogenic and carcinogenic gastric pathogen.</title>
        <authorList>
            <person name="O'Toole P.W."/>
            <person name="Snelling W.J."/>
            <person name="Canchaya C."/>
            <person name="Forde B.M."/>
            <person name="Hardie K.R."/>
            <person name="Josenhans C."/>
            <person name="Graham R.L.J."/>
            <person name="McMullan G."/>
            <person name="Parkhill J."/>
            <person name="Belda E."/>
            <person name="Bentley S.D."/>
        </authorList>
    </citation>
    <scope>NUCLEOTIDE SEQUENCE [LARGE SCALE GENOMIC DNA]</scope>
    <source>
        <strain evidence="4">ATCC 43772 / LMG 18044 / NCTC 12198 / 12198</strain>
    </source>
</reference>
<dbReference type="InterPro" id="IPR014721">
    <property type="entry name" value="Ribsml_uS5_D2-typ_fold_subgr"/>
</dbReference>
<evidence type="ECO:0000313" key="4">
    <source>
        <dbReference type="Proteomes" id="UP000001522"/>
    </source>
</evidence>
<sequence length="503" mass="56719">MVHKIYCATRFGLYASIVEVEASFTRALPAFVISGLASNAIQESKQRVQSALVACGFSFPPLKITINLSPSDLPKYGSHFDLPIALLVGMQKCLKELENRWFAFGELGLDGMLKHSDVLFGLVLDVLLQEPDACMILPYESREFFSFVPNLRCVYAHDLKEALEILQADEIPEQNLQNLNFPYFEVLGQKYFYPREFGLDFSDVKGQKNAKRAALIAASGFHNIILEGSPGSGKSMIAKRMQGILPPMSLEEILQNAKLNTWNHEKIELTPLRNFKSPHQSASKASIIGSALQKDPKPGEIALAHLGALFFDELPHFEKSVLEALREPLENNVLALSRVHSKVEYPTSFLFIGAQNPCPCGNLLSVFHECRCNDSEIAKYKNRLSQPFLDRIDLFVQMAENEQNAKSDVDSKTMQEQVFVAFIQQKERGQKRLNGKMSDQEIEEFCQMDQEARDLLMHAKDRFGLSMRALNKTKKVSRTIADLARSKVIQKSHVLEAISYRKI</sequence>
<dbReference type="Pfam" id="PF13541">
    <property type="entry name" value="ChlI"/>
    <property type="match status" value="1"/>
</dbReference>
<feature type="domain" description="Mg chelatase-related protein C-terminal" evidence="2">
    <location>
        <begin position="410"/>
        <end position="501"/>
    </location>
</feature>
<dbReference type="GO" id="GO:0005524">
    <property type="term" value="F:ATP binding"/>
    <property type="evidence" value="ECO:0007669"/>
    <property type="project" value="InterPro"/>
</dbReference>
<dbReference type="InterPro" id="IPR020568">
    <property type="entry name" value="Ribosomal_Su5_D2-typ_SF"/>
</dbReference>
<evidence type="ECO:0000313" key="3">
    <source>
        <dbReference type="EMBL" id="CBG40277.1"/>
    </source>
</evidence>
<dbReference type="Pfam" id="PF13335">
    <property type="entry name" value="Mg_chelatase_C"/>
    <property type="match status" value="1"/>
</dbReference>
<gene>
    <name evidence="3" type="ordered locus">HMU10200</name>
</gene>
<keyword evidence="4" id="KW-1185">Reference proteome</keyword>
<dbReference type="KEGG" id="hms:HMU10200"/>
<dbReference type="InterPro" id="IPR025158">
    <property type="entry name" value="Mg_chelat-rel_C"/>
</dbReference>
<proteinExistence type="predicted"/>
<protein>
    <submittedName>
        <fullName evidence="3">Putative Mg-chetalase related protein</fullName>
    </submittedName>
</protein>
<dbReference type="SUPFAM" id="SSF54211">
    <property type="entry name" value="Ribosomal protein S5 domain 2-like"/>
    <property type="match status" value="1"/>
</dbReference>
<dbReference type="eggNOG" id="COG0606">
    <property type="taxonomic scope" value="Bacteria"/>
</dbReference>
<dbReference type="PANTHER" id="PTHR32039">
    <property type="entry name" value="MAGNESIUM-CHELATASE SUBUNIT CHLI"/>
    <property type="match status" value="1"/>
</dbReference>